<keyword evidence="2" id="KW-1003">Cell membrane</keyword>
<sequence length="368" mass="39717">MRTSKNIGNWDRRPPVTPLADFGDNVDLSRARAHSFGTRAERSSVPSSWTPKCQQSFRRIPEASRDAPTFTLRPSPASSSSLVTSTVSSTLAERIEDLLPQTQCTKCGYPACRPYAQAIAAGKANYNRCPPGGAEGIARLAALLGKPDIPLDTTHGVERARPVAVIDENVCIGCTLCMQACPVDAIVGAAKQMHTVIAELCTGCDLCVPPCPVDCIAMIPVTGERTGWDAWSQKQADAARVRHEQREARLERERAAAEARANARQAARTAQATPETNVEAQSEKPATNETNTDAEAKKRAIIQAALERARKKKEEMARQGAGPKNTEHVSAAVQAQIDAAEERRRRLGLSEGKSEDKNASQPDDDKTA</sequence>
<keyword evidence="11" id="KW-0472">Membrane</keyword>
<keyword evidence="5" id="KW-0479">Metal-binding</keyword>
<keyword evidence="1" id="KW-0813">Transport</keyword>
<evidence type="ECO:0000259" key="14">
    <source>
        <dbReference type="PROSITE" id="PS51656"/>
    </source>
</evidence>
<keyword evidence="8" id="KW-0249">Electron transport</keyword>
<keyword evidence="10" id="KW-0411">Iron-sulfur</keyword>
<dbReference type="InterPro" id="IPR017900">
    <property type="entry name" value="4Fe4S_Fe_S_CS"/>
</dbReference>
<gene>
    <name evidence="15" type="ORF">AWB79_01440</name>
</gene>
<dbReference type="NCBIfam" id="NF005415">
    <property type="entry name" value="PRK06991.1"/>
    <property type="match status" value="1"/>
</dbReference>
<dbReference type="InterPro" id="IPR050294">
    <property type="entry name" value="RnfB_subfamily"/>
</dbReference>
<keyword evidence="3" id="KW-0004">4Fe-4S</keyword>
<reference evidence="15" key="1">
    <citation type="submission" date="2016-01" db="EMBL/GenBank/DDBJ databases">
        <authorList>
            <person name="Peeters C."/>
        </authorList>
    </citation>
    <scope>NUCLEOTIDE SEQUENCE</scope>
    <source>
        <strain evidence="15">LMG 29322</strain>
    </source>
</reference>
<keyword evidence="9" id="KW-0408">Iron</keyword>
<feature type="domain" description="4Fe-4S" evidence="14">
    <location>
        <begin position="86"/>
        <end position="146"/>
    </location>
</feature>
<dbReference type="PANTHER" id="PTHR42859:SF3">
    <property type="entry name" value="ION-TRANSLOCATING OXIDOREDUCTASE COMPLEX SUBUNIT B"/>
    <property type="match status" value="1"/>
</dbReference>
<evidence type="ECO:0000256" key="7">
    <source>
        <dbReference type="ARBA" id="ARBA00022967"/>
    </source>
</evidence>
<dbReference type="GO" id="GO:0046872">
    <property type="term" value="F:metal ion binding"/>
    <property type="evidence" value="ECO:0007669"/>
    <property type="project" value="UniProtKB-KW"/>
</dbReference>
<keyword evidence="6" id="KW-0677">Repeat</keyword>
<evidence type="ECO:0000313" key="16">
    <source>
        <dbReference type="Proteomes" id="UP000054851"/>
    </source>
</evidence>
<evidence type="ECO:0000256" key="3">
    <source>
        <dbReference type="ARBA" id="ARBA00022485"/>
    </source>
</evidence>
<dbReference type="Pfam" id="PF14697">
    <property type="entry name" value="Fer4_21"/>
    <property type="match status" value="1"/>
</dbReference>
<evidence type="ECO:0000256" key="1">
    <source>
        <dbReference type="ARBA" id="ARBA00022448"/>
    </source>
</evidence>
<feature type="region of interest" description="Disordered" evidence="12">
    <location>
        <begin position="60"/>
        <end position="82"/>
    </location>
</feature>
<evidence type="ECO:0000256" key="6">
    <source>
        <dbReference type="ARBA" id="ARBA00022737"/>
    </source>
</evidence>
<evidence type="ECO:0000313" key="15">
    <source>
        <dbReference type="EMBL" id="SAK49551.1"/>
    </source>
</evidence>
<keyword evidence="7" id="KW-1278">Translocase</keyword>
<evidence type="ECO:0000256" key="5">
    <source>
        <dbReference type="ARBA" id="ARBA00022723"/>
    </source>
</evidence>
<feature type="region of interest" description="Disordered" evidence="12">
    <location>
        <begin position="308"/>
        <end position="368"/>
    </location>
</feature>
<feature type="domain" description="4Fe-4S ferredoxin-type" evidence="13">
    <location>
        <begin position="162"/>
        <end position="191"/>
    </location>
</feature>
<dbReference type="InterPro" id="IPR007202">
    <property type="entry name" value="4Fe-4S_dom"/>
</dbReference>
<feature type="compositionally biased region" description="Low complexity" evidence="12">
    <location>
        <begin position="258"/>
        <end position="272"/>
    </location>
</feature>
<organism evidence="15 16">
    <name type="scientific">Caballeronia hypogeia</name>
    <dbReference type="NCBI Taxonomy" id="1777140"/>
    <lineage>
        <taxon>Bacteria</taxon>
        <taxon>Pseudomonadati</taxon>
        <taxon>Pseudomonadota</taxon>
        <taxon>Betaproteobacteria</taxon>
        <taxon>Burkholderiales</taxon>
        <taxon>Burkholderiaceae</taxon>
        <taxon>Caballeronia</taxon>
    </lineage>
</organism>
<dbReference type="NCBIfam" id="NF003475">
    <property type="entry name" value="PRK05113.1"/>
    <property type="match status" value="1"/>
</dbReference>
<dbReference type="EMBL" id="FCOA02000003">
    <property type="protein sequence ID" value="SAK49551.1"/>
    <property type="molecule type" value="Genomic_DNA"/>
</dbReference>
<dbReference type="PROSITE" id="PS51656">
    <property type="entry name" value="4FE4S"/>
    <property type="match status" value="1"/>
</dbReference>
<accession>A0A157ZVL2</accession>
<evidence type="ECO:0000256" key="11">
    <source>
        <dbReference type="ARBA" id="ARBA00023136"/>
    </source>
</evidence>
<feature type="domain" description="4Fe-4S ferredoxin-type" evidence="13">
    <location>
        <begin position="192"/>
        <end position="221"/>
    </location>
</feature>
<dbReference type="GO" id="GO:0051539">
    <property type="term" value="F:4 iron, 4 sulfur cluster binding"/>
    <property type="evidence" value="ECO:0007669"/>
    <property type="project" value="UniProtKB-KW"/>
</dbReference>
<evidence type="ECO:0000256" key="8">
    <source>
        <dbReference type="ARBA" id="ARBA00022982"/>
    </source>
</evidence>
<evidence type="ECO:0000256" key="10">
    <source>
        <dbReference type="ARBA" id="ARBA00023014"/>
    </source>
</evidence>
<dbReference type="SUPFAM" id="SSF54862">
    <property type="entry name" value="4Fe-4S ferredoxins"/>
    <property type="match status" value="1"/>
</dbReference>
<comment type="caution">
    <text evidence="15">The sequence shown here is derived from an EMBL/GenBank/DDBJ whole genome shotgun (WGS) entry which is preliminary data.</text>
</comment>
<dbReference type="Gene3D" id="3.30.70.20">
    <property type="match status" value="1"/>
</dbReference>
<protein>
    <submittedName>
        <fullName evidence="15">Electron transport complex, RnfABCDGE type, B subunit</fullName>
    </submittedName>
</protein>
<dbReference type="PANTHER" id="PTHR42859">
    <property type="entry name" value="OXIDOREDUCTASE"/>
    <property type="match status" value="1"/>
</dbReference>
<dbReference type="PROSITE" id="PS51379">
    <property type="entry name" value="4FE4S_FER_2"/>
    <property type="match status" value="2"/>
</dbReference>
<dbReference type="InterPro" id="IPR010207">
    <property type="entry name" value="Elect_transpt_cplx_RnfB/RsxB"/>
</dbReference>
<evidence type="ECO:0000256" key="4">
    <source>
        <dbReference type="ARBA" id="ARBA00022519"/>
    </source>
</evidence>
<evidence type="ECO:0000256" key="2">
    <source>
        <dbReference type="ARBA" id="ARBA00022475"/>
    </source>
</evidence>
<dbReference type="InterPro" id="IPR017896">
    <property type="entry name" value="4Fe4S_Fe-S-bd"/>
</dbReference>
<evidence type="ECO:0000256" key="9">
    <source>
        <dbReference type="ARBA" id="ARBA00023004"/>
    </source>
</evidence>
<evidence type="ECO:0000256" key="12">
    <source>
        <dbReference type="SAM" id="MobiDB-lite"/>
    </source>
</evidence>
<keyword evidence="4" id="KW-0997">Cell inner membrane</keyword>
<dbReference type="PROSITE" id="PS00198">
    <property type="entry name" value="4FE4S_FER_1"/>
    <property type="match status" value="2"/>
</dbReference>
<feature type="compositionally biased region" description="Basic and acidic residues" evidence="12">
    <location>
        <begin position="352"/>
        <end position="368"/>
    </location>
</feature>
<dbReference type="AlphaFoldDB" id="A0A157ZVL2"/>
<dbReference type="Pfam" id="PF04060">
    <property type="entry name" value="FeS"/>
    <property type="match status" value="1"/>
</dbReference>
<feature type="compositionally biased region" description="Polar residues" evidence="12">
    <location>
        <begin position="273"/>
        <end position="293"/>
    </location>
</feature>
<proteinExistence type="predicted"/>
<dbReference type="GO" id="GO:0009055">
    <property type="term" value="F:electron transfer activity"/>
    <property type="evidence" value="ECO:0007669"/>
    <property type="project" value="InterPro"/>
</dbReference>
<keyword evidence="16" id="KW-1185">Reference proteome</keyword>
<dbReference type="Gene3D" id="1.10.15.40">
    <property type="entry name" value="Electron transport complex subunit B, putative Fe-S cluster"/>
    <property type="match status" value="1"/>
</dbReference>
<name>A0A157ZVL2_9BURK</name>
<dbReference type="NCBIfam" id="TIGR01944">
    <property type="entry name" value="rnfB"/>
    <property type="match status" value="1"/>
</dbReference>
<evidence type="ECO:0000259" key="13">
    <source>
        <dbReference type="PROSITE" id="PS51379"/>
    </source>
</evidence>
<dbReference type="Proteomes" id="UP000054851">
    <property type="component" value="Unassembled WGS sequence"/>
</dbReference>
<dbReference type="STRING" id="1777140.AWB79_01440"/>
<feature type="region of interest" description="Disordered" evidence="12">
    <location>
        <begin position="257"/>
        <end position="296"/>
    </location>
</feature>
<feature type="region of interest" description="Disordered" evidence="12">
    <location>
        <begin position="1"/>
        <end position="23"/>
    </location>
</feature>